<name>A0A4V1ZAN6_9BACT</name>
<evidence type="ECO:0000313" key="1">
    <source>
        <dbReference type="EMBL" id="RYU78944.1"/>
    </source>
</evidence>
<reference evidence="1 2" key="1">
    <citation type="submission" date="2019-02" db="EMBL/GenBank/DDBJ databases">
        <title>Bacterial novel species isolated from soil.</title>
        <authorList>
            <person name="Jung H.-Y."/>
        </authorList>
    </citation>
    <scope>NUCLEOTIDE SEQUENCE [LARGE SCALE GENOMIC DNA]</scope>
    <source>
        <strain evidence="1 2">1-3-3-3</strain>
    </source>
</reference>
<protein>
    <submittedName>
        <fullName evidence="1">Uncharacterized protein</fullName>
    </submittedName>
</protein>
<sequence length="128" mass="14765">MLELMPNNSVFSCYPYDEHLPDLESTGYVVHETGEVRISLRDKANLVHLIQQKNLLYLPDHFKILVGQTPLLEAYDRLMFAWLSNTVSISDELIARYQLTLQGESWEFLRDAPGTPDDSKIGWILLLE</sequence>
<dbReference type="EMBL" id="SEWE01000023">
    <property type="protein sequence ID" value="RYU78944.1"/>
    <property type="molecule type" value="Genomic_DNA"/>
</dbReference>
<dbReference type="Proteomes" id="UP000294155">
    <property type="component" value="Unassembled WGS sequence"/>
</dbReference>
<dbReference type="AlphaFoldDB" id="A0A4V1ZAN6"/>
<comment type="caution">
    <text evidence="1">The sequence shown here is derived from an EMBL/GenBank/DDBJ whole genome shotgun (WGS) entry which is preliminary data.</text>
</comment>
<keyword evidence="2" id="KW-1185">Reference proteome</keyword>
<proteinExistence type="predicted"/>
<accession>A0A4V1ZAN6</accession>
<evidence type="ECO:0000313" key="2">
    <source>
        <dbReference type="Proteomes" id="UP000294155"/>
    </source>
</evidence>
<organism evidence="1 2">
    <name type="scientific">Hymenobacter persicinus</name>
    <dbReference type="NCBI Taxonomy" id="2025506"/>
    <lineage>
        <taxon>Bacteria</taxon>
        <taxon>Pseudomonadati</taxon>
        <taxon>Bacteroidota</taxon>
        <taxon>Cytophagia</taxon>
        <taxon>Cytophagales</taxon>
        <taxon>Hymenobacteraceae</taxon>
        <taxon>Hymenobacter</taxon>
    </lineage>
</organism>
<dbReference type="RefSeq" id="WP_129921437.1">
    <property type="nucleotide sequence ID" value="NZ_SEWE01000023.1"/>
</dbReference>
<gene>
    <name evidence="1" type="ORF">EWM57_12230</name>
</gene>